<comment type="caution">
    <text evidence="3">The sequence shown here is derived from an EMBL/GenBank/DDBJ whole genome shotgun (WGS) entry which is preliminary data.</text>
</comment>
<protein>
    <recommendedName>
        <fullName evidence="5">DNA primase/polymerase bifunctional N-terminal domain-containing protein</fullName>
    </recommendedName>
</protein>
<dbReference type="RefSeq" id="WP_010008538.1">
    <property type="nucleotide sequence ID" value="NZ_JAGYGP010000001.1"/>
</dbReference>
<evidence type="ECO:0000259" key="2">
    <source>
        <dbReference type="SMART" id="SM00943"/>
    </source>
</evidence>
<reference evidence="3 4" key="1">
    <citation type="journal article" date="2019" name="Appl. Microbiol. Biotechnol.">
        <title>Uncovering carbohydrate metabolism through a genotype-phenotype association study of 56 lactic acid bacteria genomes.</title>
        <authorList>
            <person name="Buron-Moles G."/>
            <person name="Chailyan A."/>
            <person name="Dolejs I."/>
            <person name="Forster J."/>
            <person name="Miks M.H."/>
        </authorList>
    </citation>
    <scope>NUCLEOTIDE SEQUENCE [LARGE SCALE GENOMIC DNA]</scope>
    <source>
        <strain evidence="3 4">ATCC 700006</strain>
    </source>
</reference>
<organism evidence="3 4">
    <name type="scientific">Leuconostoc fallax</name>
    <dbReference type="NCBI Taxonomy" id="1251"/>
    <lineage>
        <taxon>Bacteria</taxon>
        <taxon>Bacillati</taxon>
        <taxon>Bacillota</taxon>
        <taxon>Bacilli</taxon>
        <taxon>Lactobacillales</taxon>
        <taxon>Lactobacillaceae</taxon>
        <taxon>Leuconostoc</taxon>
    </lineage>
</organism>
<dbReference type="AlphaFoldDB" id="A0A4R5N7Y9"/>
<dbReference type="Proteomes" id="UP000295681">
    <property type="component" value="Unassembled WGS sequence"/>
</dbReference>
<evidence type="ECO:0008006" key="5">
    <source>
        <dbReference type="Google" id="ProtNLM"/>
    </source>
</evidence>
<evidence type="ECO:0000313" key="4">
    <source>
        <dbReference type="Proteomes" id="UP000295681"/>
    </source>
</evidence>
<dbReference type="EMBL" id="PUFI01000015">
    <property type="protein sequence ID" value="TDG67662.1"/>
    <property type="molecule type" value="Genomic_DNA"/>
</dbReference>
<dbReference type="CDD" id="cd04859">
    <property type="entry name" value="Prim_Pol"/>
    <property type="match status" value="1"/>
</dbReference>
<dbReference type="SMART" id="SM00943">
    <property type="entry name" value="Prim-Pol"/>
    <property type="match status" value="1"/>
</dbReference>
<proteinExistence type="predicted"/>
<accession>A0A4R5N7Y9</accession>
<evidence type="ECO:0000259" key="1">
    <source>
        <dbReference type="SMART" id="SM00942"/>
    </source>
</evidence>
<dbReference type="Pfam" id="PF08708">
    <property type="entry name" value="PriCT_1"/>
    <property type="match status" value="1"/>
</dbReference>
<dbReference type="Pfam" id="PF09250">
    <property type="entry name" value="Prim-Pol"/>
    <property type="match status" value="1"/>
</dbReference>
<feature type="domain" description="DNA primase/polymerase bifunctional N-terminal" evidence="2">
    <location>
        <begin position="7"/>
        <end position="169"/>
    </location>
</feature>
<gene>
    <name evidence="3" type="ORF">C5L23_001461</name>
</gene>
<keyword evidence="4" id="KW-1185">Reference proteome</keyword>
<feature type="domain" description="Primase C-terminal 1" evidence="1">
    <location>
        <begin position="196"/>
        <end position="261"/>
    </location>
</feature>
<dbReference type="InterPro" id="IPR014820">
    <property type="entry name" value="PriCT_1"/>
</dbReference>
<name>A0A4R5N7Y9_9LACO</name>
<dbReference type="SUPFAM" id="SSF56747">
    <property type="entry name" value="Prim-pol domain"/>
    <property type="match status" value="1"/>
</dbReference>
<dbReference type="InterPro" id="IPR015330">
    <property type="entry name" value="DNA_primase/pol_bifunc_N"/>
</dbReference>
<dbReference type="SMART" id="SM00942">
    <property type="entry name" value="PriCT_1"/>
    <property type="match status" value="1"/>
</dbReference>
<evidence type="ECO:0000313" key="3">
    <source>
        <dbReference type="EMBL" id="TDG67662.1"/>
    </source>
</evidence>
<sequence length="272" mass="31302">MNKWEHIKQYQQAGAYVFMALPNQKHNGIAGGFHNSFNKWVELKDWIKRHSDYQNGNVGIDLSKSNLVVVDIDKHEHNGMASILAWFKTHHIEPDTIQDTYIKRTPTGGLHAFYLIPNGQIKPKHVINAIKGVDVLSETGVTVAPSMIDEGQYRQITAFDKIKPVPQWVYDLVNDLGTDRPNNTYKAKYSLADRWEMTINGFDTGERNNQAMSLAGYLFAIDVTPQYIYDIMQTVNERSNEPLPDHELNTVYMSARRREEKKRARMSEYGRD</sequence>
<dbReference type="STRING" id="907931.GCA_000165675_00074"/>